<feature type="domain" description="UDP-3-O-[3-hydroxymyristoyl] glucosamine N-acyltransferase non-repeat region" evidence="8">
    <location>
        <begin position="22"/>
        <end position="89"/>
    </location>
</feature>
<dbReference type="Pfam" id="PF04613">
    <property type="entry name" value="LpxD"/>
    <property type="match status" value="1"/>
</dbReference>
<dbReference type="EMBL" id="CAKLDI010000001">
    <property type="protein sequence ID" value="CAH0534226.1"/>
    <property type="molecule type" value="Genomic_DNA"/>
</dbReference>
<keyword evidence="3 7" id="KW-0808">Transferase</keyword>
<name>A0ABN8DT12_9VIBR</name>
<dbReference type="PROSITE" id="PS00101">
    <property type="entry name" value="HEXAPEP_TRANSFERASES"/>
    <property type="match status" value="1"/>
</dbReference>
<dbReference type="Gene3D" id="3.40.1390.10">
    <property type="entry name" value="MurE/MurF, N-terminal domain"/>
    <property type="match status" value="1"/>
</dbReference>
<keyword evidence="4 7" id="KW-0677">Repeat</keyword>
<dbReference type="GO" id="GO:0103118">
    <property type="term" value="F:UDP-3-O-[(3R)-3-hydroxyacyl]-glucosamine N-acyltransferase activity"/>
    <property type="evidence" value="ECO:0007669"/>
    <property type="project" value="UniProtKB-EC"/>
</dbReference>
<dbReference type="PANTHER" id="PTHR43378:SF2">
    <property type="entry name" value="UDP-3-O-ACYLGLUCOSAMINE N-ACYLTRANSFERASE 1, MITOCHONDRIAL-RELATED"/>
    <property type="match status" value="1"/>
</dbReference>
<evidence type="ECO:0000313" key="10">
    <source>
        <dbReference type="Proteomes" id="UP000838672"/>
    </source>
</evidence>
<dbReference type="InterPro" id="IPR020573">
    <property type="entry name" value="UDP_GlcNAc_AcTrfase_non-rep"/>
</dbReference>
<gene>
    <name evidence="7 9" type="primary">lpxD</name>
    <name evidence="9" type="ORF">VST7929_02139</name>
</gene>
<dbReference type="Gene3D" id="1.20.5.170">
    <property type="match status" value="1"/>
</dbReference>
<dbReference type="Proteomes" id="UP000838672">
    <property type="component" value="Unassembled WGS sequence"/>
</dbReference>
<evidence type="ECO:0000256" key="5">
    <source>
        <dbReference type="ARBA" id="ARBA00023098"/>
    </source>
</evidence>
<keyword evidence="10" id="KW-1185">Reference proteome</keyword>
<feature type="active site" description="Proton acceptor" evidence="7">
    <location>
        <position position="240"/>
    </location>
</feature>
<evidence type="ECO:0000259" key="8">
    <source>
        <dbReference type="Pfam" id="PF04613"/>
    </source>
</evidence>
<dbReference type="HAMAP" id="MF_00523">
    <property type="entry name" value="LpxD"/>
    <property type="match status" value="1"/>
</dbReference>
<evidence type="ECO:0000256" key="2">
    <source>
        <dbReference type="ARBA" id="ARBA00022556"/>
    </source>
</evidence>
<dbReference type="InterPro" id="IPR018357">
    <property type="entry name" value="Hexapep_transf_CS"/>
</dbReference>
<dbReference type="CDD" id="cd03352">
    <property type="entry name" value="LbH_LpxD"/>
    <property type="match status" value="1"/>
</dbReference>
<proteinExistence type="inferred from homology"/>
<evidence type="ECO:0000256" key="4">
    <source>
        <dbReference type="ARBA" id="ARBA00022737"/>
    </source>
</evidence>
<dbReference type="RefSeq" id="WP_237466620.1">
    <property type="nucleotide sequence ID" value="NZ_CAKLDI010000001.1"/>
</dbReference>
<keyword evidence="2 7" id="KW-0441">Lipid A biosynthesis</keyword>
<evidence type="ECO:0000313" key="9">
    <source>
        <dbReference type="EMBL" id="CAH0534226.1"/>
    </source>
</evidence>
<reference evidence="9" key="1">
    <citation type="submission" date="2021-11" db="EMBL/GenBank/DDBJ databases">
        <authorList>
            <person name="Rodrigo-Torres L."/>
            <person name="Arahal R. D."/>
            <person name="Lucena T."/>
        </authorList>
    </citation>
    <scope>NUCLEOTIDE SEQUENCE</scope>
    <source>
        <strain evidence="9">CECT 7929</strain>
    </source>
</reference>
<comment type="subunit">
    <text evidence="7">Homotrimer.</text>
</comment>
<evidence type="ECO:0000256" key="1">
    <source>
        <dbReference type="ARBA" id="ARBA00022516"/>
    </source>
</evidence>
<organism evidence="9 10">
    <name type="scientific">Vibrio stylophorae</name>
    <dbReference type="NCBI Taxonomy" id="659351"/>
    <lineage>
        <taxon>Bacteria</taxon>
        <taxon>Pseudomonadati</taxon>
        <taxon>Pseudomonadota</taxon>
        <taxon>Gammaproteobacteria</taxon>
        <taxon>Vibrionales</taxon>
        <taxon>Vibrionaceae</taxon>
        <taxon>Vibrio</taxon>
    </lineage>
</organism>
<accession>A0ABN8DT12</accession>
<sequence length="337" mass="35263">MTQFTLSALAEKLGAELVGNGDHLVSAVAAMDKAQSDQITFLSKAKYRPHLATTAAGAVMIREADRSYCNGNALIVADPYVAYAKVAQLFDTTPTAASVGIAASAVIAEDATIGEQVAIGPNVVIETGAVIGDHAVIGAGCFIGKNARIGAYSQLWANVAVYHDVIMGEHCLVQANTVIGADGFGYANEQGRWIKIPQTGAVVIGDHVEIGASTTIDRGAIDNTIIASNVIIDNQVQIGHNVEIGQGSAVAGSTGIAGSVTIGQYCIVGGHVGINGHINICDGVHITGYTMVTRDIEEPGVYSSGIPQLKNRDWRKMAARVMKIEEMHKRIKALESK</sequence>
<evidence type="ECO:0000256" key="7">
    <source>
        <dbReference type="HAMAP-Rule" id="MF_00523"/>
    </source>
</evidence>
<dbReference type="InterPro" id="IPR001451">
    <property type="entry name" value="Hexapep"/>
</dbReference>
<protein>
    <recommendedName>
        <fullName evidence="7">UDP-3-O-acylglucosamine N-acyltransferase</fullName>
        <ecNumber evidence="7">2.3.1.191</ecNumber>
    </recommendedName>
</protein>
<evidence type="ECO:0000256" key="6">
    <source>
        <dbReference type="ARBA" id="ARBA00023315"/>
    </source>
</evidence>
<evidence type="ECO:0000256" key="3">
    <source>
        <dbReference type="ARBA" id="ARBA00022679"/>
    </source>
</evidence>
<keyword evidence="5 7" id="KW-0443">Lipid metabolism</keyword>
<comment type="function">
    <text evidence="7">Catalyzes the N-acylation of UDP-3-O-acylglucosamine using 3-hydroxyacyl-ACP as the acyl donor. Is involved in the biosynthesis of lipid A, a phosphorylated glycolipid that anchors the lipopolysaccharide to the outer membrane of the cell.</text>
</comment>
<dbReference type="Pfam" id="PF00132">
    <property type="entry name" value="Hexapep"/>
    <property type="match status" value="2"/>
</dbReference>
<dbReference type="PANTHER" id="PTHR43378">
    <property type="entry name" value="UDP-3-O-ACYLGLUCOSAMINE N-ACYLTRANSFERASE"/>
    <property type="match status" value="1"/>
</dbReference>
<dbReference type="NCBIfam" id="NF002060">
    <property type="entry name" value="PRK00892.1"/>
    <property type="match status" value="1"/>
</dbReference>
<dbReference type="SUPFAM" id="SSF51161">
    <property type="entry name" value="Trimeric LpxA-like enzymes"/>
    <property type="match status" value="1"/>
</dbReference>
<keyword evidence="1 7" id="KW-0444">Lipid biosynthesis</keyword>
<keyword evidence="6 7" id="KW-0012">Acyltransferase</keyword>
<dbReference type="Gene3D" id="2.160.10.10">
    <property type="entry name" value="Hexapeptide repeat proteins"/>
    <property type="match status" value="1"/>
</dbReference>
<comment type="catalytic activity">
    <reaction evidence="7">
        <text>a UDP-3-O-[(3R)-3-hydroxyacyl]-alpha-D-glucosamine + a (3R)-hydroxyacyl-[ACP] = a UDP-2-N,3-O-bis[(3R)-3-hydroxyacyl]-alpha-D-glucosamine + holo-[ACP] + H(+)</text>
        <dbReference type="Rhea" id="RHEA:53836"/>
        <dbReference type="Rhea" id="RHEA-COMP:9685"/>
        <dbReference type="Rhea" id="RHEA-COMP:9945"/>
        <dbReference type="ChEBI" id="CHEBI:15378"/>
        <dbReference type="ChEBI" id="CHEBI:64479"/>
        <dbReference type="ChEBI" id="CHEBI:78827"/>
        <dbReference type="ChEBI" id="CHEBI:137740"/>
        <dbReference type="ChEBI" id="CHEBI:137748"/>
        <dbReference type="EC" id="2.3.1.191"/>
    </reaction>
</comment>
<comment type="similarity">
    <text evidence="7">Belongs to the transferase hexapeptide repeat family. LpxD subfamily.</text>
</comment>
<dbReference type="NCBIfam" id="TIGR01853">
    <property type="entry name" value="lipid_A_lpxD"/>
    <property type="match status" value="1"/>
</dbReference>
<comment type="pathway">
    <text evidence="7">Bacterial outer membrane biogenesis; LPS lipid A biosynthesis.</text>
</comment>
<dbReference type="EC" id="2.3.1.191" evidence="7"/>
<dbReference type="InterPro" id="IPR007691">
    <property type="entry name" value="LpxD"/>
</dbReference>
<dbReference type="InterPro" id="IPR011004">
    <property type="entry name" value="Trimer_LpxA-like_sf"/>
</dbReference>
<comment type="caution">
    <text evidence="9">The sequence shown here is derived from an EMBL/GenBank/DDBJ whole genome shotgun (WGS) entry which is preliminary data.</text>
</comment>